<dbReference type="Proteomes" id="UP000539075">
    <property type="component" value="Unassembled WGS sequence"/>
</dbReference>
<protein>
    <submittedName>
        <fullName evidence="1">Uncharacterized protein</fullName>
    </submittedName>
</protein>
<evidence type="ECO:0000313" key="1">
    <source>
        <dbReference type="EMBL" id="MBB5142505.1"/>
    </source>
</evidence>
<dbReference type="EMBL" id="JACHGO010000001">
    <property type="protein sequence ID" value="MBB5142505.1"/>
    <property type="molecule type" value="Genomic_DNA"/>
</dbReference>
<proteinExistence type="predicted"/>
<gene>
    <name evidence="1" type="ORF">HNQ38_000568</name>
</gene>
<evidence type="ECO:0000313" key="2">
    <source>
        <dbReference type="Proteomes" id="UP000539075"/>
    </source>
</evidence>
<keyword evidence="2" id="KW-1185">Reference proteome</keyword>
<organism evidence="1 2">
    <name type="scientific">Desulfovibrio intestinalis</name>
    <dbReference type="NCBI Taxonomy" id="58621"/>
    <lineage>
        <taxon>Bacteria</taxon>
        <taxon>Pseudomonadati</taxon>
        <taxon>Thermodesulfobacteriota</taxon>
        <taxon>Desulfovibrionia</taxon>
        <taxon>Desulfovibrionales</taxon>
        <taxon>Desulfovibrionaceae</taxon>
        <taxon>Desulfovibrio</taxon>
    </lineage>
</organism>
<accession>A0A7W8FF73</accession>
<sequence>MLLFSNPVNHFFSTSRNSVSLVCRFEVTDATCWKIGNTLSFVNIDICQQRLRTNQNTNILNYFS</sequence>
<dbReference type="AlphaFoldDB" id="A0A7W8FF73"/>
<reference evidence="1 2" key="1">
    <citation type="submission" date="2020-08" db="EMBL/GenBank/DDBJ databases">
        <title>Genomic Encyclopedia of Type Strains, Phase IV (KMG-IV): sequencing the most valuable type-strain genomes for metagenomic binning, comparative biology and taxonomic classification.</title>
        <authorList>
            <person name="Goeker M."/>
        </authorList>
    </citation>
    <scope>NUCLEOTIDE SEQUENCE [LARGE SCALE GENOMIC DNA]</scope>
    <source>
        <strain evidence="1 2">DSM 11275</strain>
    </source>
</reference>
<comment type="caution">
    <text evidence="1">The sequence shown here is derived from an EMBL/GenBank/DDBJ whole genome shotgun (WGS) entry which is preliminary data.</text>
</comment>
<name>A0A7W8FF73_9BACT</name>